<reference evidence="9" key="1">
    <citation type="submission" date="2019-05" db="EMBL/GenBank/DDBJ databases">
        <title>Annotation for the trematode Fasciolopsis buski.</title>
        <authorList>
            <person name="Choi Y.-J."/>
        </authorList>
    </citation>
    <scope>NUCLEOTIDE SEQUENCE</scope>
    <source>
        <strain evidence="9">HT</strain>
        <tissue evidence="9">Whole worm</tissue>
    </source>
</reference>
<dbReference type="GO" id="GO:0005829">
    <property type="term" value="C:cytosol"/>
    <property type="evidence" value="ECO:0007669"/>
    <property type="project" value="TreeGrafter"/>
</dbReference>
<comment type="caution">
    <text evidence="9">The sequence shown here is derived from an EMBL/GenBank/DDBJ whole genome shotgun (WGS) entry which is preliminary data.</text>
</comment>
<keyword evidence="1 5" id="KW-0547">Nucleotide-binding</keyword>
<evidence type="ECO:0000259" key="7">
    <source>
        <dbReference type="PROSITE" id="PS51192"/>
    </source>
</evidence>
<dbReference type="InterPro" id="IPR001650">
    <property type="entry name" value="Helicase_C-like"/>
</dbReference>
<dbReference type="PROSITE" id="PS51194">
    <property type="entry name" value="HELICASE_CTER"/>
    <property type="match status" value="1"/>
</dbReference>
<keyword evidence="4 5" id="KW-0067">ATP-binding</keyword>
<dbReference type="EMBL" id="LUCM01007589">
    <property type="protein sequence ID" value="KAA0189686.1"/>
    <property type="molecule type" value="Genomic_DNA"/>
</dbReference>
<keyword evidence="10" id="KW-1185">Reference proteome</keyword>
<dbReference type="PANTHER" id="PTHR47959:SF24">
    <property type="entry name" value="ATP-DEPENDENT RNA HELICASE"/>
    <property type="match status" value="1"/>
</dbReference>
<dbReference type="SMART" id="SM00490">
    <property type="entry name" value="HELICc"/>
    <property type="match status" value="1"/>
</dbReference>
<dbReference type="Pfam" id="PF00270">
    <property type="entry name" value="DEAD"/>
    <property type="match status" value="1"/>
</dbReference>
<evidence type="ECO:0000256" key="2">
    <source>
        <dbReference type="ARBA" id="ARBA00022801"/>
    </source>
</evidence>
<name>A0A8E0VEX5_9TREM</name>
<keyword evidence="2 5" id="KW-0378">Hydrolase</keyword>
<evidence type="ECO:0000256" key="3">
    <source>
        <dbReference type="ARBA" id="ARBA00022806"/>
    </source>
</evidence>
<feature type="region of interest" description="Disordered" evidence="6">
    <location>
        <begin position="420"/>
        <end position="487"/>
    </location>
</feature>
<evidence type="ECO:0000256" key="4">
    <source>
        <dbReference type="ARBA" id="ARBA00022840"/>
    </source>
</evidence>
<keyword evidence="3 5" id="KW-0347">Helicase</keyword>
<dbReference type="GO" id="GO:0003676">
    <property type="term" value="F:nucleic acid binding"/>
    <property type="evidence" value="ECO:0007669"/>
    <property type="project" value="InterPro"/>
</dbReference>
<dbReference type="CDD" id="cd18787">
    <property type="entry name" value="SF2_C_DEAD"/>
    <property type="match status" value="1"/>
</dbReference>
<feature type="region of interest" description="Disordered" evidence="6">
    <location>
        <begin position="361"/>
        <end position="394"/>
    </location>
</feature>
<sequence length="578" mass="64375">MVEQALQLAWHRHHIIVATPGRLVDHIRQTPNFAQQQLSRIRHLVLDEADRMLNMAFAEDLDTILDHFRKPSSNCIKKRQKKRRKQALVRMSLLDRIAQAQTDTPPNPGLNSLSAVRDQDKFDHPQTYLYSATMTKDVVKLRRAALSPDAVLVSCLSNPSDAPVGGTSLQTAQTTVVQSARQVNANTSITMKTGFPAKLAQYCLPIRSVDKPAVLDWILENPLPQNIVQLNGTPNESQTIVFCKRCQEARLVCGFLCERGHLAVPLTGRMKHEERKQTLADFLAHKARILVATDVASRGLDMPSVQFVINYSVPLSEKAYRHRIGRTARAGQPGVAVTLVTRDVAHSFLELEASIVRYLPRSNDGSERNDSPCIPRWPVPLPGPSGKKGMLSRRRLADEAWSRASKCIRTQDAERKKALLEDLSGSDYEDDDVDEHGGADRDDVTDEASTSQSDSADEMSVDGDATTPGQETDGKPATIANPSLPLTTSGIAGIQAARQTWRALAREKRKRHRERQTLRDNQRESGSKGWGLRVLDTDGRSGESQRELDDDEDDLVDTDHLRFEETLKKKYAKVPTMG</sequence>
<dbReference type="Pfam" id="PF00271">
    <property type="entry name" value="Helicase_C"/>
    <property type="match status" value="1"/>
</dbReference>
<evidence type="ECO:0000313" key="9">
    <source>
        <dbReference type="EMBL" id="KAA0189686.1"/>
    </source>
</evidence>
<gene>
    <name evidence="9" type="ORF">FBUS_04455</name>
</gene>
<dbReference type="InterPro" id="IPR014001">
    <property type="entry name" value="Helicase_ATP-bd"/>
</dbReference>
<feature type="domain" description="Helicase C-terminal" evidence="8">
    <location>
        <begin position="222"/>
        <end position="382"/>
    </location>
</feature>
<comment type="similarity">
    <text evidence="5">Belongs to the DEAD box helicase family.</text>
</comment>
<dbReference type="InterPro" id="IPR011545">
    <property type="entry name" value="DEAD/DEAH_box_helicase_dom"/>
</dbReference>
<feature type="compositionally biased region" description="Basic and acidic residues" evidence="6">
    <location>
        <begin position="535"/>
        <end position="547"/>
    </location>
</feature>
<dbReference type="GO" id="GO:0005524">
    <property type="term" value="F:ATP binding"/>
    <property type="evidence" value="ECO:0007669"/>
    <property type="project" value="UniProtKB-KW"/>
</dbReference>
<dbReference type="OrthoDB" id="10261904at2759"/>
<dbReference type="InterPro" id="IPR027417">
    <property type="entry name" value="P-loop_NTPase"/>
</dbReference>
<dbReference type="Gene3D" id="3.40.50.300">
    <property type="entry name" value="P-loop containing nucleotide triphosphate hydrolases"/>
    <property type="match status" value="2"/>
</dbReference>
<dbReference type="PROSITE" id="PS51192">
    <property type="entry name" value="HELICASE_ATP_BIND_1"/>
    <property type="match status" value="1"/>
</dbReference>
<dbReference type="PANTHER" id="PTHR47959">
    <property type="entry name" value="ATP-DEPENDENT RNA HELICASE RHLE-RELATED"/>
    <property type="match status" value="1"/>
</dbReference>
<evidence type="ECO:0000256" key="5">
    <source>
        <dbReference type="RuleBase" id="RU000492"/>
    </source>
</evidence>
<evidence type="ECO:0000313" key="10">
    <source>
        <dbReference type="Proteomes" id="UP000728185"/>
    </source>
</evidence>
<proteinExistence type="inferred from homology"/>
<dbReference type="GO" id="GO:0016787">
    <property type="term" value="F:hydrolase activity"/>
    <property type="evidence" value="ECO:0007669"/>
    <property type="project" value="UniProtKB-KW"/>
</dbReference>
<dbReference type="SUPFAM" id="SSF52540">
    <property type="entry name" value="P-loop containing nucleoside triphosphate hydrolases"/>
    <property type="match status" value="1"/>
</dbReference>
<dbReference type="AlphaFoldDB" id="A0A8E0VEX5"/>
<feature type="region of interest" description="Disordered" evidence="6">
    <location>
        <begin position="506"/>
        <end position="556"/>
    </location>
</feature>
<dbReference type="Proteomes" id="UP000728185">
    <property type="component" value="Unassembled WGS sequence"/>
</dbReference>
<accession>A0A8E0VEX5</accession>
<dbReference type="GO" id="GO:0003724">
    <property type="term" value="F:RNA helicase activity"/>
    <property type="evidence" value="ECO:0007669"/>
    <property type="project" value="TreeGrafter"/>
</dbReference>
<organism evidence="9 10">
    <name type="scientific">Fasciolopsis buskii</name>
    <dbReference type="NCBI Taxonomy" id="27845"/>
    <lineage>
        <taxon>Eukaryota</taxon>
        <taxon>Metazoa</taxon>
        <taxon>Spiralia</taxon>
        <taxon>Lophotrochozoa</taxon>
        <taxon>Platyhelminthes</taxon>
        <taxon>Trematoda</taxon>
        <taxon>Digenea</taxon>
        <taxon>Plagiorchiida</taxon>
        <taxon>Echinostomata</taxon>
        <taxon>Echinostomatoidea</taxon>
        <taxon>Fasciolidae</taxon>
        <taxon>Fasciolopsis</taxon>
    </lineage>
</organism>
<dbReference type="InterPro" id="IPR000629">
    <property type="entry name" value="RNA-helicase_DEAD-box_CS"/>
</dbReference>
<feature type="compositionally biased region" description="Basic and acidic residues" evidence="6">
    <location>
        <begin position="515"/>
        <end position="526"/>
    </location>
</feature>
<dbReference type="InterPro" id="IPR050079">
    <property type="entry name" value="DEAD_box_RNA_helicase"/>
</dbReference>
<evidence type="ECO:0000256" key="6">
    <source>
        <dbReference type="SAM" id="MobiDB-lite"/>
    </source>
</evidence>
<feature type="domain" description="Helicase ATP-binding" evidence="7">
    <location>
        <begin position="1"/>
        <end position="152"/>
    </location>
</feature>
<evidence type="ECO:0000256" key="1">
    <source>
        <dbReference type="ARBA" id="ARBA00022741"/>
    </source>
</evidence>
<dbReference type="PROSITE" id="PS00039">
    <property type="entry name" value="DEAD_ATP_HELICASE"/>
    <property type="match status" value="1"/>
</dbReference>
<protein>
    <submittedName>
        <fullName evidence="9">Putative ATP-dependent RNA helicase DDX47</fullName>
    </submittedName>
</protein>
<evidence type="ECO:0000259" key="8">
    <source>
        <dbReference type="PROSITE" id="PS51194"/>
    </source>
</evidence>